<dbReference type="AlphaFoldDB" id="A0A0L0EY05"/>
<name>A0A0L0EY05_9EUKA</name>
<proteinExistence type="predicted"/>
<evidence type="ECO:0000313" key="2">
    <source>
        <dbReference type="Proteomes" id="UP000054560"/>
    </source>
</evidence>
<evidence type="ECO:0000313" key="1">
    <source>
        <dbReference type="EMBL" id="KNC69284.1"/>
    </source>
</evidence>
<dbReference type="Proteomes" id="UP000054560">
    <property type="component" value="Unassembled WGS sequence"/>
</dbReference>
<accession>A0A0L0EY05</accession>
<dbReference type="RefSeq" id="XP_014143186.1">
    <property type="nucleotide sequence ID" value="XM_014287711.1"/>
</dbReference>
<organism evidence="1 2">
    <name type="scientific">Sphaeroforma arctica JP610</name>
    <dbReference type="NCBI Taxonomy" id="667725"/>
    <lineage>
        <taxon>Eukaryota</taxon>
        <taxon>Ichthyosporea</taxon>
        <taxon>Ichthyophonida</taxon>
        <taxon>Sphaeroforma</taxon>
    </lineage>
</organism>
<reference evidence="1 2" key="1">
    <citation type="submission" date="2011-02" db="EMBL/GenBank/DDBJ databases">
        <title>The Genome Sequence of Sphaeroforma arctica JP610.</title>
        <authorList>
            <consortium name="The Broad Institute Genome Sequencing Platform"/>
            <person name="Russ C."/>
            <person name="Cuomo C."/>
            <person name="Young S.K."/>
            <person name="Zeng Q."/>
            <person name="Gargeya S."/>
            <person name="Alvarado L."/>
            <person name="Berlin A."/>
            <person name="Chapman S.B."/>
            <person name="Chen Z."/>
            <person name="Freedman E."/>
            <person name="Gellesch M."/>
            <person name="Goldberg J."/>
            <person name="Griggs A."/>
            <person name="Gujja S."/>
            <person name="Heilman E."/>
            <person name="Heiman D."/>
            <person name="Howarth C."/>
            <person name="Mehta T."/>
            <person name="Neiman D."/>
            <person name="Pearson M."/>
            <person name="Roberts A."/>
            <person name="Saif S."/>
            <person name="Shea T."/>
            <person name="Shenoy N."/>
            <person name="Sisk P."/>
            <person name="Stolte C."/>
            <person name="Sykes S."/>
            <person name="White J."/>
            <person name="Yandava C."/>
            <person name="Burger G."/>
            <person name="Gray M.W."/>
            <person name="Holland P.W.H."/>
            <person name="King N."/>
            <person name="Lang F.B.F."/>
            <person name="Roger A.J."/>
            <person name="Ruiz-Trillo I."/>
            <person name="Haas B."/>
            <person name="Nusbaum C."/>
            <person name="Birren B."/>
        </authorList>
    </citation>
    <scope>NUCLEOTIDE SEQUENCE [LARGE SCALE GENOMIC DNA]</scope>
    <source>
        <strain evidence="1 2">JP610</strain>
    </source>
</reference>
<feature type="non-terminal residue" evidence="1">
    <location>
        <position position="80"/>
    </location>
</feature>
<sequence>MLNCESRRLCSNQAWPHIRESVLSNVHVATSVTGSMVRLPAEPSASAMNTHSINTTISTVTVAIGTVKSAGMADSVLCVG</sequence>
<gene>
    <name evidence="1" type="ORF">SARC_18207</name>
</gene>
<keyword evidence="2" id="KW-1185">Reference proteome</keyword>
<dbReference type="EMBL" id="KQ256154">
    <property type="protein sequence ID" value="KNC69284.1"/>
    <property type="molecule type" value="Genomic_DNA"/>
</dbReference>
<protein>
    <submittedName>
        <fullName evidence="1">Uncharacterized protein</fullName>
    </submittedName>
</protein>
<dbReference type="GeneID" id="25918711"/>